<name>A0A2L0ICC9_9GAMM</name>
<keyword evidence="2" id="KW-1185">Reference proteome</keyword>
<gene>
    <name evidence="1" type="ORF">C2E15_03015</name>
</gene>
<dbReference type="AlphaFoldDB" id="A0A2L0ICC9"/>
<proteinExistence type="predicted"/>
<protein>
    <recommendedName>
        <fullName evidence="3">Apea-like HEPN domain-containing protein</fullName>
    </recommendedName>
</protein>
<sequence>MVMAIYSLSTFERYLKYYHQLELLFDAVRISKLKAINTNDLKGYADALKICSKGNEISHLEYIIKNYVTSFDEIIESMSLIINYEALAKDMFQGYSKEGNPLSDEARWSVNIKHLNENNYNPATLATSVQHQGSTVRLINKNDIGLFNDFLVKVISYWIYRIRCSIAHNRISEYVFSYSDEGFISEFGERLLLSVIKSVLSNAGLHQEMSILSQT</sequence>
<dbReference type="Proteomes" id="UP000238365">
    <property type="component" value="Chromosome"/>
</dbReference>
<evidence type="ECO:0000313" key="1">
    <source>
        <dbReference type="EMBL" id="AUX92170.1"/>
    </source>
</evidence>
<dbReference type="KEGG" id="pgz:C2E15_03015"/>
<evidence type="ECO:0008006" key="3">
    <source>
        <dbReference type="Google" id="ProtNLM"/>
    </source>
</evidence>
<evidence type="ECO:0000313" key="2">
    <source>
        <dbReference type="Proteomes" id="UP000238365"/>
    </source>
</evidence>
<organism evidence="1 2">
    <name type="scientific">Mixta gaviniae</name>
    <dbReference type="NCBI Taxonomy" id="665914"/>
    <lineage>
        <taxon>Bacteria</taxon>
        <taxon>Pseudomonadati</taxon>
        <taxon>Pseudomonadota</taxon>
        <taxon>Gammaproteobacteria</taxon>
        <taxon>Enterobacterales</taxon>
        <taxon>Erwiniaceae</taxon>
        <taxon>Mixta</taxon>
    </lineage>
</organism>
<dbReference type="EMBL" id="CP026377">
    <property type="protein sequence ID" value="AUX92170.1"/>
    <property type="molecule type" value="Genomic_DNA"/>
</dbReference>
<accession>A0A2L0ICC9</accession>
<reference evidence="1 2" key="1">
    <citation type="submission" date="2018-01" db="EMBL/GenBank/DDBJ databases">
        <title>Complete and assembled Genome of Pantoea gaviniae DSM22758T.</title>
        <authorList>
            <person name="Stevens M.J.A."/>
            <person name="Zurfluh K."/>
            <person name="Stephan R."/>
        </authorList>
    </citation>
    <scope>NUCLEOTIDE SEQUENCE [LARGE SCALE GENOMIC DNA]</scope>
    <source>
        <strain evidence="1 2">DSM 22758</strain>
    </source>
</reference>